<dbReference type="RefSeq" id="WP_136554055.1">
    <property type="nucleotide sequence ID" value="NZ_MCRI01000015.1"/>
</dbReference>
<evidence type="ECO:0000313" key="2">
    <source>
        <dbReference type="Proteomes" id="UP000094379"/>
    </source>
</evidence>
<evidence type="ECO:0008006" key="3">
    <source>
        <dbReference type="Google" id="ProtNLM"/>
    </source>
</evidence>
<dbReference type="Proteomes" id="UP000094379">
    <property type="component" value="Unassembled WGS sequence"/>
</dbReference>
<sequence>MLNSREQQLIQELKSICADGYSFYNMTARKAVSSEIRMLFREMAMVRAEIVNDINKRFSGLKNSEPSTTELALTMRAIYKLAYGTFSELINKEHLADLEMMEKRSLEIFKIYVRRMNDRRISSYLAGHLANIQLSQDRLQRLKSEQPLQRRVS</sequence>
<dbReference type="STRING" id="291169.A9E74_01597"/>
<evidence type="ECO:0000313" key="1">
    <source>
        <dbReference type="EMBL" id="ODN66647.1"/>
    </source>
</evidence>
<name>A0A1E3GRK2_9GAMM</name>
<protein>
    <recommendedName>
        <fullName evidence="3">DUF2383 domain-containing protein</fullName>
    </recommendedName>
</protein>
<reference evidence="1 2" key="1">
    <citation type="submission" date="2016-07" db="EMBL/GenBank/DDBJ databases">
        <title>Draft Genome Sequence of Methylophaga muralis Bur 1.</title>
        <authorList>
            <person name="Vasilenko O.V."/>
            <person name="Doronina N.V."/>
            <person name="Shmareva M.N."/>
            <person name="Tarlachkov S.V."/>
            <person name="Mustakhimov I."/>
            <person name="Trotsenko Y.A."/>
        </authorList>
    </citation>
    <scope>NUCLEOTIDE SEQUENCE [LARGE SCALE GENOMIC DNA]</scope>
    <source>
        <strain evidence="1 2">Bur 1</strain>
    </source>
</reference>
<dbReference type="AlphaFoldDB" id="A0A1E3GRK2"/>
<proteinExistence type="predicted"/>
<comment type="caution">
    <text evidence="1">The sequence shown here is derived from an EMBL/GenBank/DDBJ whole genome shotgun (WGS) entry which is preliminary data.</text>
</comment>
<organism evidence="1 2">
    <name type="scientific">Methylophaga muralis</name>
    <dbReference type="NCBI Taxonomy" id="291169"/>
    <lineage>
        <taxon>Bacteria</taxon>
        <taxon>Pseudomonadati</taxon>
        <taxon>Pseudomonadota</taxon>
        <taxon>Gammaproteobacteria</taxon>
        <taxon>Thiotrichales</taxon>
        <taxon>Piscirickettsiaceae</taxon>
        <taxon>Methylophaga</taxon>
    </lineage>
</organism>
<dbReference type="InterPro" id="IPR012347">
    <property type="entry name" value="Ferritin-like"/>
</dbReference>
<dbReference type="EMBL" id="MCRI01000015">
    <property type="protein sequence ID" value="ODN66647.1"/>
    <property type="molecule type" value="Genomic_DNA"/>
</dbReference>
<dbReference type="Gene3D" id="1.20.1260.10">
    <property type="match status" value="1"/>
</dbReference>
<keyword evidence="2" id="KW-1185">Reference proteome</keyword>
<accession>A0A1E3GRK2</accession>
<gene>
    <name evidence="1" type="ORF">A9E74_01597</name>
</gene>